<dbReference type="AlphaFoldDB" id="A0A225W7P4"/>
<organism evidence="3 4">
    <name type="scientific">Phytophthora megakarya</name>
    <dbReference type="NCBI Taxonomy" id="4795"/>
    <lineage>
        <taxon>Eukaryota</taxon>
        <taxon>Sar</taxon>
        <taxon>Stramenopiles</taxon>
        <taxon>Oomycota</taxon>
        <taxon>Peronosporomycetes</taxon>
        <taxon>Peronosporales</taxon>
        <taxon>Peronosporaceae</taxon>
        <taxon>Phytophthora</taxon>
    </lineage>
</organism>
<dbReference type="EMBL" id="NBNE01001500">
    <property type="protein sequence ID" value="OWZ13761.1"/>
    <property type="molecule type" value="Genomic_DNA"/>
</dbReference>
<feature type="compositionally biased region" description="Basic and acidic residues" evidence="1">
    <location>
        <begin position="89"/>
        <end position="99"/>
    </location>
</feature>
<comment type="caution">
    <text evidence="3">The sequence shown here is derived from an EMBL/GenBank/DDBJ whole genome shotgun (WGS) entry which is preliminary data.</text>
</comment>
<gene>
    <name evidence="3" type="ORF">PHMEG_00012865</name>
</gene>
<feature type="domain" description="Reverse transcriptase/retrotransposon-derived protein RNase H-like" evidence="2">
    <location>
        <begin position="161"/>
        <end position="240"/>
    </location>
</feature>
<evidence type="ECO:0000313" key="4">
    <source>
        <dbReference type="Proteomes" id="UP000198211"/>
    </source>
</evidence>
<evidence type="ECO:0000256" key="1">
    <source>
        <dbReference type="SAM" id="MobiDB-lite"/>
    </source>
</evidence>
<sequence length="269" mass="30119">MGHMWGSMGFHNIRRTTEDEVHLDHQHRGRCVDPRSSPTDRDLAGRRSCATTLEDMEFDAPPGPAVERSELKTPRAILQRPKTTLIKCRKVETSDDKISPSDTSPSNKSPSEIQPLDLASVASEESDRSSIADGDSISHVVTVEEAQDLTEVDPHWIHAYRSFGALESKITTTPILRHFDPDRRATVVVYGSDWAISGSLMQEYDKIYHPVMFATRTLKTNELNYGIAGKEVLVLLRILDLNYNALVARLIHGLTRHSGSSDLRSYKNV</sequence>
<dbReference type="InterPro" id="IPR043502">
    <property type="entry name" value="DNA/RNA_pol_sf"/>
</dbReference>
<feature type="region of interest" description="Disordered" evidence="1">
    <location>
        <begin position="24"/>
        <end position="136"/>
    </location>
</feature>
<accession>A0A225W7P4</accession>
<dbReference type="InterPro" id="IPR051320">
    <property type="entry name" value="Viral_Replic_Matur_Polypro"/>
</dbReference>
<dbReference type="GO" id="GO:0003964">
    <property type="term" value="F:RNA-directed DNA polymerase activity"/>
    <property type="evidence" value="ECO:0007669"/>
    <property type="project" value="UniProtKB-KW"/>
</dbReference>
<reference evidence="4" key="1">
    <citation type="submission" date="2017-03" db="EMBL/GenBank/DDBJ databases">
        <title>Phytopthora megakarya and P. palmivora, two closely related causual agents of cacao black pod achieved similar genome size and gene model numbers by different mechanisms.</title>
        <authorList>
            <person name="Ali S."/>
            <person name="Shao J."/>
            <person name="Larry D.J."/>
            <person name="Kronmiller B."/>
            <person name="Shen D."/>
            <person name="Strem M.D."/>
            <person name="Melnick R.L."/>
            <person name="Guiltinan M.J."/>
            <person name="Tyler B.M."/>
            <person name="Meinhardt L.W."/>
            <person name="Bailey B.A."/>
        </authorList>
    </citation>
    <scope>NUCLEOTIDE SEQUENCE [LARGE SCALE GENOMIC DNA]</scope>
    <source>
        <strain evidence="4">zdho120</strain>
    </source>
</reference>
<feature type="compositionally biased region" description="Polar residues" evidence="1">
    <location>
        <begin position="100"/>
        <end position="112"/>
    </location>
</feature>
<proteinExistence type="predicted"/>
<dbReference type="OrthoDB" id="124859at2759"/>
<dbReference type="PANTHER" id="PTHR33064">
    <property type="entry name" value="POL PROTEIN"/>
    <property type="match status" value="1"/>
</dbReference>
<keyword evidence="3" id="KW-0548">Nucleotidyltransferase</keyword>
<evidence type="ECO:0000259" key="2">
    <source>
        <dbReference type="Pfam" id="PF17919"/>
    </source>
</evidence>
<name>A0A225W7P4_9STRA</name>
<dbReference type="InterPro" id="IPR041577">
    <property type="entry name" value="RT_RNaseH_2"/>
</dbReference>
<dbReference type="Proteomes" id="UP000198211">
    <property type="component" value="Unassembled WGS sequence"/>
</dbReference>
<keyword evidence="3" id="KW-0808">Transferase</keyword>
<dbReference type="SUPFAM" id="SSF56672">
    <property type="entry name" value="DNA/RNA polymerases"/>
    <property type="match status" value="1"/>
</dbReference>
<protein>
    <submittedName>
        <fullName evidence="3">Reverse transcriptase</fullName>
    </submittedName>
</protein>
<feature type="compositionally biased region" description="Basic and acidic residues" evidence="1">
    <location>
        <begin position="24"/>
        <end position="45"/>
    </location>
</feature>
<dbReference type="Pfam" id="PF17919">
    <property type="entry name" value="RT_RNaseH_2"/>
    <property type="match status" value="1"/>
</dbReference>
<keyword evidence="3" id="KW-0695">RNA-directed DNA polymerase</keyword>
<keyword evidence="4" id="KW-1185">Reference proteome</keyword>
<evidence type="ECO:0000313" key="3">
    <source>
        <dbReference type="EMBL" id="OWZ13761.1"/>
    </source>
</evidence>
<dbReference type="PANTHER" id="PTHR33064:SF37">
    <property type="entry name" value="RIBONUCLEASE H"/>
    <property type="match status" value="1"/>
</dbReference>